<dbReference type="Pfam" id="PF05670">
    <property type="entry name" value="NFACT-R_1"/>
    <property type="match status" value="1"/>
</dbReference>
<dbReference type="InterPro" id="IPR051608">
    <property type="entry name" value="RQC_Subunit_NEMF"/>
</dbReference>
<dbReference type="HAMAP" id="MF_00844_B">
    <property type="entry name" value="RqcH_B"/>
    <property type="match status" value="1"/>
</dbReference>
<organism evidence="7">
    <name type="scientific">Lactobacillus gasseri</name>
    <dbReference type="NCBI Taxonomy" id="1596"/>
    <lineage>
        <taxon>Bacteria</taxon>
        <taxon>Bacillati</taxon>
        <taxon>Bacillota</taxon>
        <taxon>Bacilli</taxon>
        <taxon>Lactobacillales</taxon>
        <taxon>Lactobacillaceae</taxon>
        <taxon>Lactobacillus</taxon>
    </lineage>
</organism>
<evidence type="ECO:0000256" key="5">
    <source>
        <dbReference type="HAMAP-Rule" id="MF_00844"/>
    </source>
</evidence>
<dbReference type="PANTHER" id="PTHR15239:SF6">
    <property type="entry name" value="RIBOSOME QUALITY CONTROL COMPLEX SUBUNIT NEMF"/>
    <property type="match status" value="1"/>
</dbReference>
<gene>
    <name evidence="7" type="primary">fbpA</name>
    <name evidence="5" type="synonym">rqcH</name>
</gene>
<comment type="function">
    <text evidence="5">Key component of the ribosome quality control system (RQC), a ribosome-associated complex that mediates the extraction of incompletely synthesized nascent chains from stalled ribosomes and their subsequent degradation. RqcH recruits Ala-charged tRNA, and with RqcP directs the elongation of stalled nascent chains on 50S ribosomal subunits, leading to non-templated C-terminal alanine extensions (Ala tail). The Ala tail promotes nascent chain degradation. May add between 1 and at least 8 Ala residues. Binds to stalled 50S ribosomal subunits.</text>
</comment>
<dbReference type="InterPro" id="IPR043682">
    <property type="entry name" value="RqcH_bacterial"/>
</dbReference>
<comment type="subunit">
    <text evidence="5">Associates with stalled 50S ribosomal subunits. Binds to RqcP.</text>
</comment>
<evidence type="ECO:0000256" key="4">
    <source>
        <dbReference type="ARBA" id="ARBA00022917"/>
    </source>
</evidence>
<name>A0A143T1U1_LACGS</name>
<feature type="coiled-coil region" evidence="5">
    <location>
        <begin position="290"/>
        <end position="317"/>
    </location>
</feature>
<evidence type="ECO:0000313" key="7">
    <source>
        <dbReference type="EMBL" id="BAU78333.1"/>
    </source>
</evidence>
<dbReference type="Gene3D" id="2.30.310.10">
    <property type="entry name" value="ibrinogen binding protein from staphylococcus aureus domain"/>
    <property type="match status" value="1"/>
</dbReference>
<dbReference type="GO" id="GO:0019843">
    <property type="term" value="F:rRNA binding"/>
    <property type="evidence" value="ECO:0007669"/>
    <property type="project" value="UniProtKB-UniRule"/>
</dbReference>
<proteinExistence type="inferred from homology"/>
<keyword evidence="2 5" id="KW-0699">rRNA-binding</keyword>
<keyword evidence="5" id="KW-0175">Coiled coil</keyword>
<dbReference type="PANTHER" id="PTHR15239">
    <property type="entry name" value="NUCLEAR EXPORT MEDIATOR FACTOR NEMF"/>
    <property type="match status" value="1"/>
</dbReference>
<dbReference type="GO" id="GO:0043023">
    <property type="term" value="F:ribosomal large subunit binding"/>
    <property type="evidence" value="ECO:0007669"/>
    <property type="project" value="UniProtKB-UniRule"/>
</dbReference>
<dbReference type="EMBL" id="LC088468">
    <property type="protein sequence ID" value="BAU78333.1"/>
    <property type="molecule type" value="Genomic_DNA"/>
</dbReference>
<keyword evidence="4 5" id="KW-0648">Protein biosynthesis</keyword>
<dbReference type="GO" id="GO:0000049">
    <property type="term" value="F:tRNA binding"/>
    <property type="evidence" value="ECO:0007669"/>
    <property type="project" value="UniProtKB-UniRule"/>
</dbReference>
<dbReference type="InterPro" id="IPR008532">
    <property type="entry name" value="NFACT_RNA-bd"/>
</dbReference>
<accession>A0A143T1U1</accession>
<dbReference type="RefSeq" id="WP_049160551.1">
    <property type="nucleotide sequence ID" value="NZ_CP087959.1"/>
</dbReference>
<evidence type="ECO:0000256" key="1">
    <source>
        <dbReference type="ARBA" id="ARBA00022555"/>
    </source>
</evidence>
<comment type="similarity">
    <text evidence="5">Belongs to the NEMF family.</text>
</comment>
<sequence>MAFDGLFIHSLLQNLYPTLTGGKLTKIYQPFEQDLVLNFRKDRTNQRLLISANAQNPRFYITTDTITNPDVAPTFVMVLRKYLEGSILKKIEQVGVERIVNFYFSNRNELGDEMQLILSVELMGRHSNVILYNADDNKIIDLLKRINPDENRARLLLPHASYELPPLLPGLNGFHLSLDHFNDLKEKYPEPIDFVKQFNGLDGDDKKEFAGYLEDDFSYSSLQTFFNQFNRPKGYVLQTIKHKDRVYTYLPYHLELNLIYSNDDINETLDNFYREQANREWVKQKSKKVENIVNNELKKLKKKIIKLRKQLDQAENSEGYRIKGELLNAYLHEVKPGMESIDLPNYYENNQPLKIKLDPALSPARNAQKYFTRYQKLRNSIKHVNEQIKVANENLDYFDSIQTAIDNADPQDIDAIRDELINQGYLKEQTHNRRRKKKISEKNLNTFKLSDGKKVLVGKNNYQNDWLTLKKADKRDYWFHVKNMPGSHVILQDSSPSDEDIKEAAEIAAYFSKGKTSGHVPVDYVQVKRIKKPNGAKPGFVIYTGQNSIEVTPDEHDVLSKKI</sequence>
<evidence type="ECO:0000259" key="6">
    <source>
        <dbReference type="Pfam" id="PF05670"/>
    </source>
</evidence>
<dbReference type="GO" id="GO:0072344">
    <property type="term" value="P:rescue of stalled ribosome"/>
    <property type="evidence" value="ECO:0007669"/>
    <property type="project" value="UniProtKB-UniRule"/>
</dbReference>
<dbReference type="GO" id="GO:1990112">
    <property type="term" value="C:RQC complex"/>
    <property type="evidence" value="ECO:0007669"/>
    <property type="project" value="TreeGrafter"/>
</dbReference>
<keyword evidence="3 5" id="KW-0694">RNA-binding</keyword>
<evidence type="ECO:0000256" key="2">
    <source>
        <dbReference type="ARBA" id="ARBA00022730"/>
    </source>
</evidence>
<dbReference type="AlphaFoldDB" id="A0A143T1U1"/>
<evidence type="ECO:0000256" key="3">
    <source>
        <dbReference type="ARBA" id="ARBA00022884"/>
    </source>
</evidence>
<dbReference type="Pfam" id="PF05833">
    <property type="entry name" value="NFACT_N"/>
    <property type="match status" value="1"/>
</dbReference>
<protein>
    <recommendedName>
        <fullName evidence="5">Rqc2 homolog RqcH</fullName>
        <shortName evidence="5">RqcH</shortName>
    </recommendedName>
</protein>
<dbReference type="FunFam" id="2.30.310.10:FF:000004">
    <property type="entry name" value="Fibronectin-binding protein A"/>
    <property type="match status" value="1"/>
</dbReference>
<feature type="domain" description="NFACT RNA-binding" evidence="6">
    <location>
        <begin position="447"/>
        <end position="535"/>
    </location>
</feature>
<reference evidence="7" key="1">
    <citation type="submission" date="2015-10" db="EMBL/GenBank/DDBJ databases">
        <title>In vitro investigation of the adhesion molecule of Lactobacillus gasseri SBT2055 towards a component of host intestinal tract.</title>
        <authorList>
            <person name="Seto Y."/>
            <person name="Arai T."/>
            <person name="Obuchi S."/>
            <person name="Eguchi K."/>
        </authorList>
    </citation>
    <scope>NUCLEOTIDE SEQUENCE</scope>
    <source>
        <strain evidence="7">SBT2055</strain>
    </source>
</reference>
<keyword evidence="1 5" id="KW-0820">tRNA-binding</keyword>